<organism evidence="1 2">
    <name type="scientific">Pluteus cervinus</name>
    <dbReference type="NCBI Taxonomy" id="181527"/>
    <lineage>
        <taxon>Eukaryota</taxon>
        <taxon>Fungi</taxon>
        <taxon>Dikarya</taxon>
        <taxon>Basidiomycota</taxon>
        <taxon>Agaricomycotina</taxon>
        <taxon>Agaricomycetes</taxon>
        <taxon>Agaricomycetidae</taxon>
        <taxon>Agaricales</taxon>
        <taxon>Pluteineae</taxon>
        <taxon>Pluteaceae</taxon>
        <taxon>Pluteus</taxon>
    </lineage>
</organism>
<keyword evidence="2" id="KW-1185">Reference proteome</keyword>
<gene>
    <name evidence="1" type="ORF">BDN72DRAFT_897732</name>
</gene>
<evidence type="ECO:0000313" key="2">
    <source>
        <dbReference type="Proteomes" id="UP000308600"/>
    </source>
</evidence>
<reference evidence="1 2" key="1">
    <citation type="journal article" date="2019" name="Nat. Ecol. Evol.">
        <title>Megaphylogeny resolves global patterns of mushroom evolution.</title>
        <authorList>
            <person name="Varga T."/>
            <person name="Krizsan K."/>
            <person name="Foldi C."/>
            <person name="Dima B."/>
            <person name="Sanchez-Garcia M."/>
            <person name="Sanchez-Ramirez S."/>
            <person name="Szollosi G.J."/>
            <person name="Szarkandi J.G."/>
            <person name="Papp V."/>
            <person name="Albert L."/>
            <person name="Andreopoulos W."/>
            <person name="Angelini C."/>
            <person name="Antonin V."/>
            <person name="Barry K.W."/>
            <person name="Bougher N.L."/>
            <person name="Buchanan P."/>
            <person name="Buyck B."/>
            <person name="Bense V."/>
            <person name="Catcheside P."/>
            <person name="Chovatia M."/>
            <person name="Cooper J."/>
            <person name="Damon W."/>
            <person name="Desjardin D."/>
            <person name="Finy P."/>
            <person name="Geml J."/>
            <person name="Haridas S."/>
            <person name="Hughes K."/>
            <person name="Justo A."/>
            <person name="Karasinski D."/>
            <person name="Kautmanova I."/>
            <person name="Kiss B."/>
            <person name="Kocsube S."/>
            <person name="Kotiranta H."/>
            <person name="LaButti K.M."/>
            <person name="Lechner B.E."/>
            <person name="Liimatainen K."/>
            <person name="Lipzen A."/>
            <person name="Lukacs Z."/>
            <person name="Mihaltcheva S."/>
            <person name="Morgado L.N."/>
            <person name="Niskanen T."/>
            <person name="Noordeloos M.E."/>
            <person name="Ohm R.A."/>
            <person name="Ortiz-Santana B."/>
            <person name="Ovrebo C."/>
            <person name="Racz N."/>
            <person name="Riley R."/>
            <person name="Savchenko A."/>
            <person name="Shiryaev A."/>
            <person name="Soop K."/>
            <person name="Spirin V."/>
            <person name="Szebenyi C."/>
            <person name="Tomsovsky M."/>
            <person name="Tulloss R.E."/>
            <person name="Uehling J."/>
            <person name="Grigoriev I.V."/>
            <person name="Vagvolgyi C."/>
            <person name="Papp T."/>
            <person name="Martin F.M."/>
            <person name="Miettinen O."/>
            <person name="Hibbett D.S."/>
            <person name="Nagy L.G."/>
        </authorList>
    </citation>
    <scope>NUCLEOTIDE SEQUENCE [LARGE SCALE GENOMIC DNA]</scope>
    <source>
        <strain evidence="1 2">NL-1719</strain>
    </source>
</reference>
<name>A0ACD3ASI8_9AGAR</name>
<proteinExistence type="predicted"/>
<dbReference type="Proteomes" id="UP000308600">
    <property type="component" value="Unassembled WGS sequence"/>
</dbReference>
<accession>A0ACD3ASI8</accession>
<dbReference type="EMBL" id="ML208341">
    <property type="protein sequence ID" value="TFK68913.1"/>
    <property type="molecule type" value="Genomic_DNA"/>
</dbReference>
<protein>
    <submittedName>
        <fullName evidence="1">Uncharacterized protein</fullName>
    </submittedName>
</protein>
<evidence type="ECO:0000313" key="1">
    <source>
        <dbReference type="EMBL" id="TFK68913.1"/>
    </source>
</evidence>
<sequence>MQSSFSSQPLPRSRPLGPPANTPNRASNALRASVLDVALQLGIGDNNMVTNWMFNNTLDEEEEPQNVPYLTRSPNTSEESSTSTSTSPYTPALSYLNFHSPPPKQPENPYSTERELTAFKDLLDSSGFAPSVPTSGPIHPGPAAGHAAITFPETLPRPVTPKKLRKKRTGGDSYDSDAGYVSETGKKKDSSAGGEPKDKEERKRKKSLAAITKAAVAATSSKKDKDTPAAGYETDATPSKASKSKDKKKKKSKTDPEGAGYETDAGYISSVQTPSKAKRFFRLGSKASKPDLRPEVGDERPFGGPITTEPLSLPPIAGLFATTLGSRAPSPLPPPVPAINPLIFTNNVNTATAPVASPSPELSRESYASGESGSSGAGPSVTSAPATTPGGTFRRRFGFLNRDQDSQPAHTVPVSPHSPLISETADTNAGKLPIISLPLHRPATSPVITPPTHVPSIFTPSPDLNLRLGMPRRPGTADSALGPQGLRVRAPSPSPSPLPSPLLTPSSYVMVTAGEDSGLPTPVPEVTTLRGRPNLRMQTDDLKKSPPRNGPLGSPSAYHDIPPPSPAPIGPLPSVPVSPPSAGPSIPLIQRGRESPFPAKPLNAQPPPPLEFERGGNTLEPRTREPRYQGLAPVPGPAQGWQSVGLPTSPLPSAMKMTGVGLRRPVGMTGNPNGDVLRPGDEEDEYADGRELRDVLDRFSDDRAKTLTREKEAALGRRRSFEELKRVEQEREPSGLSENIINYYGARNAGLANRKQAEEETTTRRPLYAEEEEGEVIDDDDRSHYPDDRETLYYEEDLPDFPTDVRESRWTESIYSRASILDTEKSESTREKFLRRIGEMYDENGREKIPPVPPLPSSIAPVPKLPQGLEYGTSSKSRSPETSGSTTTPGRNWNRF</sequence>